<feature type="signal peptide" evidence="1">
    <location>
        <begin position="1"/>
        <end position="21"/>
    </location>
</feature>
<proteinExistence type="predicted"/>
<reference evidence="2" key="1">
    <citation type="journal article" date="2020" name="mSystems">
        <title>Genome- and Community-Level Interaction Insights into Carbon Utilization and Element Cycling Functions of Hydrothermarchaeota in Hydrothermal Sediment.</title>
        <authorList>
            <person name="Zhou Z."/>
            <person name="Liu Y."/>
            <person name="Xu W."/>
            <person name="Pan J."/>
            <person name="Luo Z.H."/>
            <person name="Li M."/>
        </authorList>
    </citation>
    <scope>NUCLEOTIDE SEQUENCE [LARGE SCALE GENOMIC DNA]</scope>
    <source>
        <strain evidence="2">SpSt-500</strain>
    </source>
</reference>
<name>A0A832G2A9_9BACT</name>
<keyword evidence="1" id="KW-0732">Signal</keyword>
<evidence type="ECO:0000256" key="1">
    <source>
        <dbReference type="SAM" id="SignalP"/>
    </source>
</evidence>
<dbReference type="EMBL" id="DSVI01000008">
    <property type="protein sequence ID" value="HGT47768.1"/>
    <property type="molecule type" value="Genomic_DNA"/>
</dbReference>
<feature type="chain" id="PRO_5032770294" evidence="1">
    <location>
        <begin position="22"/>
        <end position="100"/>
    </location>
</feature>
<accession>A0A832G2A9</accession>
<organism evidence="2">
    <name type="scientific">Ignavibacterium album</name>
    <dbReference type="NCBI Taxonomy" id="591197"/>
    <lineage>
        <taxon>Bacteria</taxon>
        <taxon>Pseudomonadati</taxon>
        <taxon>Ignavibacteriota</taxon>
        <taxon>Ignavibacteria</taxon>
        <taxon>Ignavibacteriales</taxon>
        <taxon>Ignavibacteriaceae</taxon>
        <taxon>Ignavibacterium</taxon>
    </lineage>
</organism>
<sequence length="100" mass="11580">MRLTIYLLVTVALFSSSLSQINVGNPIMLEQDKDFICHTIRELKNALIEEDLYKLSKMLNSNNLPEKNIPENLDFLDIQPINYCNSFISIWSFINVTKVE</sequence>
<protein>
    <submittedName>
        <fullName evidence="2">Uncharacterized protein</fullName>
    </submittedName>
</protein>
<gene>
    <name evidence="2" type="ORF">ENS56_07015</name>
</gene>
<dbReference type="AlphaFoldDB" id="A0A832G2A9"/>
<comment type="caution">
    <text evidence="2">The sequence shown here is derived from an EMBL/GenBank/DDBJ whole genome shotgun (WGS) entry which is preliminary data.</text>
</comment>
<evidence type="ECO:0000313" key="2">
    <source>
        <dbReference type="EMBL" id="HGT47768.1"/>
    </source>
</evidence>